<dbReference type="AlphaFoldDB" id="A0AAN6RHW0"/>
<comment type="caution">
    <text evidence="2">The sequence shown here is derived from an EMBL/GenBank/DDBJ whole genome shotgun (WGS) entry which is preliminary data.</text>
</comment>
<feature type="compositionally biased region" description="Basic and acidic residues" evidence="1">
    <location>
        <begin position="65"/>
        <end position="75"/>
    </location>
</feature>
<keyword evidence="3" id="KW-1185">Reference proteome</keyword>
<accession>A0AAN6RHW0</accession>
<organism evidence="2 3">
    <name type="scientific">Pseudopithomyces chartarum</name>
    <dbReference type="NCBI Taxonomy" id="1892770"/>
    <lineage>
        <taxon>Eukaryota</taxon>
        <taxon>Fungi</taxon>
        <taxon>Dikarya</taxon>
        <taxon>Ascomycota</taxon>
        <taxon>Pezizomycotina</taxon>
        <taxon>Dothideomycetes</taxon>
        <taxon>Pleosporomycetidae</taxon>
        <taxon>Pleosporales</taxon>
        <taxon>Massarineae</taxon>
        <taxon>Didymosphaeriaceae</taxon>
        <taxon>Pseudopithomyces</taxon>
    </lineage>
</organism>
<feature type="compositionally biased region" description="Basic and acidic residues" evidence="1">
    <location>
        <begin position="113"/>
        <end position="123"/>
    </location>
</feature>
<dbReference type="EMBL" id="WVTA01000005">
    <property type="protein sequence ID" value="KAK3209916.1"/>
    <property type="molecule type" value="Genomic_DNA"/>
</dbReference>
<feature type="region of interest" description="Disordered" evidence="1">
    <location>
        <begin position="1"/>
        <end position="123"/>
    </location>
</feature>
<gene>
    <name evidence="2" type="ORF">GRF29_44g1072784</name>
</gene>
<dbReference type="Proteomes" id="UP001280581">
    <property type="component" value="Unassembled WGS sequence"/>
</dbReference>
<evidence type="ECO:0008006" key="4">
    <source>
        <dbReference type="Google" id="ProtNLM"/>
    </source>
</evidence>
<evidence type="ECO:0000313" key="2">
    <source>
        <dbReference type="EMBL" id="KAK3209916.1"/>
    </source>
</evidence>
<protein>
    <recommendedName>
        <fullName evidence="4">Conidiation-specific expression protein</fullName>
    </recommendedName>
</protein>
<evidence type="ECO:0000256" key="1">
    <source>
        <dbReference type="SAM" id="MobiDB-lite"/>
    </source>
</evidence>
<name>A0AAN6RHW0_9PLEO</name>
<sequence length="123" mass="13632">MPSPFHQKYSTQSHKIFGDNTVPSMPTGPKADADRRSSDSSMTSNPGSPTERRRSSASKFANLEALKRPQDEQSVNRRSSLQDSYGKVGMFGTMWNNFTRGGPGLKSPPQQPKEARDTTTLRQ</sequence>
<reference evidence="2 3" key="1">
    <citation type="submission" date="2021-02" db="EMBL/GenBank/DDBJ databases">
        <title>Genome assembly of Pseudopithomyces chartarum.</title>
        <authorList>
            <person name="Jauregui R."/>
            <person name="Singh J."/>
            <person name="Voisey C."/>
        </authorList>
    </citation>
    <scope>NUCLEOTIDE SEQUENCE [LARGE SCALE GENOMIC DNA]</scope>
    <source>
        <strain evidence="2 3">AGR01</strain>
    </source>
</reference>
<evidence type="ECO:0000313" key="3">
    <source>
        <dbReference type="Proteomes" id="UP001280581"/>
    </source>
</evidence>
<proteinExistence type="predicted"/>